<feature type="region of interest" description="Disordered" evidence="1">
    <location>
        <begin position="1"/>
        <end position="23"/>
    </location>
</feature>
<proteinExistence type="predicted"/>
<dbReference type="Proteomes" id="UP000285744">
    <property type="component" value="Unassembled WGS sequence"/>
</dbReference>
<organism evidence="3 4">
    <name type="scientific">Micromonospora globbae</name>
    <dbReference type="NCBI Taxonomy" id="1894969"/>
    <lineage>
        <taxon>Bacteria</taxon>
        <taxon>Bacillati</taxon>
        <taxon>Actinomycetota</taxon>
        <taxon>Actinomycetes</taxon>
        <taxon>Micromonosporales</taxon>
        <taxon>Micromonosporaceae</taxon>
        <taxon>Micromonospora</taxon>
    </lineage>
</organism>
<evidence type="ECO:0000313" key="3">
    <source>
        <dbReference type="EMBL" id="RKF22858.1"/>
    </source>
</evidence>
<evidence type="ECO:0000256" key="1">
    <source>
        <dbReference type="SAM" id="MobiDB-lite"/>
    </source>
</evidence>
<dbReference type="SUPFAM" id="SSF54001">
    <property type="entry name" value="Cysteine proteinases"/>
    <property type="match status" value="1"/>
</dbReference>
<feature type="domain" description="Peptidase C51" evidence="2">
    <location>
        <begin position="140"/>
        <end position="267"/>
    </location>
</feature>
<dbReference type="AlphaFoldDB" id="A0A420EQB0"/>
<reference evidence="3 4" key="1">
    <citation type="journal article" date="2018" name="Int. J. Syst. Evol. Microbiol.">
        <title>Micromonospora globbae sp. nov., an endophytic actinomycete isolated from roots of Globba winitii C. H. Wright.</title>
        <authorList>
            <person name="Kuncharoen N."/>
            <person name="Pittayakhajonwut P."/>
            <person name="Tanasupawat S."/>
        </authorList>
    </citation>
    <scope>NUCLEOTIDE SEQUENCE [LARGE SCALE GENOMIC DNA]</scope>
    <source>
        <strain evidence="3 4">WPS1-2</strain>
    </source>
</reference>
<comment type="caution">
    <text evidence="3">The sequence shown here is derived from an EMBL/GenBank/DDBJ whole genome shotgun (WGS) entry which is preliminary data.</text>
</comment>
<dbReference type="Pfam" id="PF05257">
    <property type="entry name" value="CHAP"/>
    <property type="match status" value="1"/>
</dbReference>
<dbReference type="PROSITE" id="PS50911">
    <property type="entry name" value="CHAP"/>
    <property type="match status" value="1"/>
</dbReference>
<name>A0A420EQB0_9ACTN</name>
<dbReference type="Gene3D" id="3.90.1720.10">
    <property type="entry name" value="endopeptidase domain like (from Nostoc punctiforme)"/>
    <property type="match status" value="1"/>
</dbReference>
<dbReference type="InterPro" id="IPR038765">
    <property type="entry name" value="Papain-like_cys_pep_sf"/>
</dbReference>
<sequence length="267" mass="28510">MPPADPVVHPHLSPDSSRGDLMSITTREPVVRRTSAMLVSVMLAAVATLLVGSPAQAAGTGTINAWGDPVNVRSGPGTNFGVTGSLADGTLVTIHCTTRGTNVEGPYGWTDVWNMIGNDRWVADALVDTGTMNPVAGPCLNPGSYPWPATDSWVADGAGYFAGECTSFAAWAVRNDDIASRSPDWRGNADMWNDNRSTVTVVSSPRVGDVAQWDPYRYGAGGAGHVGYVSAVYGDGTIQIQEYNWGTFHRYNTRRIGVGIPSRYLRF</sequence>
<evidence type="ECO:0000259" key="2">
    <source>
        <dbReference type="PROSITE" id="PS50911"/>
    </source>
</evidence>
<evidence type="ECO:0000313" key="4">
    <source>
        <dbReference type="Proteomes" id="UP000285744"/>
    </source>
</evidence>
<gene>
    <name evidence="3" type="ORF">D7I43_31135</name>
</gene>
<protein>
    <submittedName>
        <fullName evidence="3">CHAP domain-containing protein</fullName>
    </submittedName>
</protein>
<dbReference type="InterPro" id="IPR007921">
    <property type="entry name" value="CHAP_dom"/>
</dbReference>
<dbReference type="EMBL" id="RAQQ01000046">
    <property type="protein sequence ID" value="RKF22858.1"/>
    <property type="molecule type" value="Genomic_DNA"/>
</dbReference>
<accession>A0A420EQB0</accession>
<dbReference type="Gene3D" id="2.30.30.40">
    <property type="entry name" value="SH3 Domains"/>
    <property type="match status" value="1"/>
</dbReference>